<dbReference type="EMBL" id="JAANIU010021597">
    <property type="protein sequence ID" value="KAG1523113.1"/>
    <property type="molecule type" value="Genomic_DNA"/>
</dbReference>
<gene>
    <name evidence="2" type="ORF">G6F50_018637</name>
</gene>
<evidence type="ECO:0000256" key="1">
    <source>
        <dbReference type="SAM" id="MobiDB-lite"/>
    </source>
</evidence>
<organism evidence="2 3">
    <name type="scientific">Rhizopus delemar</name>
    <dbReference type="NCBI Taxonomy" id="936053"/>
    <lineage>
        <taxon>Eukaryota</taxon>
        <taxon>Fungi</taxon>
        <taxon>Fungi incertae sedis</taxon>
        <taxon>Mucoromycota</taxon>
        <taxon>Mucoromycotina</taxon>
        <taxon>Mucoromycetes</taxon>
        <taxon>Mucorales</taxon>
        <taxon>Mucorineae</taxon>
        <taxon>Rhizopodaceae</taxon>
        <taxon>Rhizopus</taxon>
    </lineage>
</organism>
<keyword evidence="3" id="KW-1185">Reference proteome</keyword>
<accession>A0A9P6XLY9</accession>
<sequence>MPRSINSPSINGSMLPPVSTSPMRLPLKRSLPASCARSSAAKPAAPAPSTTVFSISSSTTMACSISLSLTSSI</sequence>
<dbReference type="AlphaFoldDB" id="A0A9P6XLY9"/>
<proteinExistence type="predicted"/>
<protein>
    <submittedName>
        <fullName evidence="2">Uncharacterized protein</fullName>
    </submittedName>
</protein>
<comment type="caution">
    <text evidence="2">The sequence shown here is derived from an EMBL/GenBank/DDBJ whole genome shotgun (WGS) entry which is preliminary data.</text>
</comment>
<feature type="compositionally biased region" description="Polar residues" evidence="1">
    <location>
        <begin position="1"/>
        <end position="22"/>
    </location>
</feature>
<evidence type="ECO:0000313" key="3">
    <source>
        <dbReference type="Proteomes" id="UP000740926"/>
    </source>
</evidence>
<evidence type="ECO:0000313" key="2">
    <source>
        <dbReference type="EMBL" id="KAG1523113.1"/>
    </source>
</evidence>
<dbReference type="Proteomes" id="UP000740926">
    <property type="component" value="Unassembled WGS sequence"/>
</dbReference>
<name>A0A9P6XLY9_9FUNG</name>
<reference evidence="2 3" key="1">
    <citation type="journal article" date="2020" name="Microb. Genom.">
        <title>Genetic diversity of clinical and environmental Mucorales isolates obtained from an investigation of mucormycosis cases among solid organ transplant recipients.</title>
        <authorList>
            <person name="Nguyen M.H."/>
            <person name="Kaul D."/>
            <person name="Muto C."/>
            <person name="Cheng S.J."/>
            <person name="Richter R.A."/>
            <person name="Bruno V.M."/>
            <person name="Liu G."/>
            <person name="Beyhan S."/>
            <person name="Sundermann A.J."/>
            <person name="Mounaud S."/>
            <person name="Pasculle A.W."/>
            <person name="Nierman W.C."/>
            <person name="Driscoll E."/>
            <person name="Cumbie R."/>
            <person name="Clancy C.J."/>
            <person name="Dupont C.L."/>
        </authorList>
    </citation>
    <scope>NUCLEOTIDE SEQUENCE [LARGE SCALE GENOMIC DNA]</scope>
    <source>
        <strain evidence="2 3">GL24</strain>
    </source>
</reference>
<feature type="region of interest" description="Disordered" evidence="1">
    <location>
        <begin position="1"/>
        <end position="25"/>
    </location>
</feature>